<reference evidence="1" key="3">
    <citation type="submission" date="2025-09" db="UniProtKB">
        <authorList>
            <consortium name="Ensembl"/>
        </authorList>
    </citation>
    <scope>IDENTIFICATION</scope>
</reference>
<name>A0A672HID7_SALFA</name>
<keyword evidence="2" id="KW-1185">Reference proteome</keyword>
<evidence type="ECO:0000313" key="1">
    <source>
        <dbReference type="Ensembl" id="ENSSFAP00005029008.1"/>
    </source>
</evidence>
<dbReference type="InParanoid" id="A0A672HID7"/>
<evidence type="ECO:0000313" key="2">
    <source>
        <dbReference type="Proteomes" id="UP000472267"/>
    </source>
</evidence>
<reference evidence="1" key="2">
    <citation type="submission" date="2025-08" db="UniProtKB">
        <authorList>
            <consortium name="Ensembl"/>
        </authorList>
    </citation>
    <scope>IDENTIFICATION</scope>
</reference>
<sequence>QNGPFKATSPDSGGCVCKRSCPLDCGKNNKASFTCKRNSTSIQTSRLFSSCIVFSVPCRASHLNSGHFLTLLVTCSEMLFSSVLLEISRNPSYYGSTPVVCFI</sequence>
<reference evidence="1" key="1">
    <citation type="submission" date="2019-06" db="EMBL/GenBank/DDBJ databases">
        <authorList>
            <consortium name="Wellcome Sanger Institute Data Sharing"/>
        </authorList>
    </citation>
    <scope>NUCLEOTIDE SEQUENCE [LARGE SCALE GENOMIC DNA]</scope>
</reference>
<dbReference type="Ensembl" id="ENSSFAT00005030075.1">
    <property type="protein sequence ID" value="ENSSFAP00005029008.1"/>
    <property type="gene ID" value="ENSSFAG00005014756.1"/>
</dbReference>
<dbReference type="AlphaFoldDB" id="A0A672HID7"/>
<proteinExistence type="predicted"/>
<accession>A0A672HID7</accession>
<organism evidence="1 2">
    <name type="scientific">Salarias fasciatus</name>
    <name type="common">Jewelled blenny</name>
    <name type="synonym">Blennius fasciatus</name>
    <dbReference type="NCBI Taxonomy" id="181472"/>
    <lineage>
        <taxon>Eukaryota</taxon>
        <taxon>Metazoa</taxon>
        <taxon>Chordata</taxon>
        <taxon>Craniata</taxon>
        <taxon>Vertebrata</taxon>
        <taxon>Euteleostomi</taxon>
        <taxon>Actinopterygii</taxon>
        <taxon>Neopterygii</taxon>
        <taxon>Teleostei</taxon>
        <taxon>Neoteleostei</taxon>
        <taxon>Acanthomorphata</taxon>
        <taxon>Ovalentaria</taxon>
        <taxon>Blenniimorphae</taxon>
        <taxon>Blenniiformes</taxon>
        <taxon>Blennioidei</taxon>
        <taxon>Blenniidae</taxon>
        <taxon>Salariinae</taxon>
        <taxon>Salarias</taxon>
    </lineage>
</organism>
<dbReference type="Proteomes" id="UP000472267">
    <property type="component" value="Chromosome 18"/>
</dbReference>
<protein>
    <submittedName>
        <fullName evidence="1">Uncharacterized protein</fullName>
    </submittedName>
</protein>